<proteinExistence type="predicted"/>
<feature type="domain" description="Septum formation-related" evidence="3">
    <location>
        <begin position="155"/>
        <end position="252"/>
    </location>
</feature>
<evidence type="ECO:0000313" key="5">
    <source>
        <dbReference type="Proteomes" id="UP000824037"/>
    </source>
</evidence>
<dbReference type="Pfam" id="PF13845">
    <property type="entry name" value="Septum_form"/>
    <property type="match status" value="1"/>
</dbReference>
<keyword evidence="2" id="KW-1133">Transmembrane helix</keyword>
<dbReference type="AlphaFoldDB" id="A0A9D2EIU0"/>
<evidence type="ECO:0000259" key="3">
    <source>
        <dbReference type="Pfam" id="PF13845"/>
    </source>
</evidence>
<protein>
    <submittedName>
        <fullName evidence="4">Septum formation family protein</fullName>
    </submittedName>
</protein>
<feature type="compositionally biased region" description="Low complexity" evidence="1">
    <location>
        <begin position="64"/>
        <end position="83"/>
    </location>
</feature>
<accession>A0A9D2EIU0</accession>
<gene>
    <name evidence="4" type="ORF">H9815_19230</name>
</gene>
<feature type="transmembrane region" description="Helical" evidence="2">
    <location>
        <begin position="107"/>
        <end position="129"/>
    </location>
</feature>
<evidence type="ECO:0000256" key="1">
    <source>
        <dbReference type="SAM" id="MobiDB-lite"/>
    </source>
</evidence>
<keyword evidence="2" id="KW-0472">Membrane</keyword>
<dbReference type="InterPro" id="IPR026004">
    <property type="entry name" value="Septum_form"/>
</dbReference>
<reference evidence="4" key="2">
    <citation type="submission" date="2021-04" db="EMBL/GenBank/DDBJ databases">
        <authorList>
            <person name="Gilroy R."/>
        </authorList>
    </citation>
    <scope>NUCLEOTIDE SEQUENCE</scope>
    <source>
        <strain evidence="4">ChiGjej4B4-7305</strain>
    </source>
</reference>
<feature type="compositionally biased region" description="Gly residues" evidence="1">
    <location>
        <begin position="84"/>
        <end position="95"/>
    </location>
</feature>
<evidence type="ECO:0000256" key="2">
    <source>
        <dbReference type="SAM" id="Phobius"/>
    </source>
</evidence>
<sequence length="268" mass="27746">MSTPWDPHAQHPSGGQNPNDPSGGYGQGQPGYGQQPVPGQGQPGQGQPGYGQGAPQQGFGGASQPGYGQPAYGQPAYGQQPGYGQPGYGSGGDLFGGPTRPKNRTPLIIGAIVAVVVLVGGFFAVRSVWGGGSTGENTADVDSPTQVRDTDLVPGNCLESLEYSAGSLTQVPCADEHMLEVYAEMEISESDYPEFPGDDVFGDAADQFCADEYSSVVGPVLGGGLRYTSLYPTQETWDAGDRKYTCLVKADDGRAFTGSVIAGDAEHN</sequence>
<organism evidence="4 5">
    <name type="scientific">Candidatus Ruania gallistercoris</name>
    <dbReference type="NCBI Taxonomy" id="2838746"/>
    <lineage>
        <taxon>Bacteria</taxon>
        <taxon>Bacillati</taxon>
        <taxon>Actinomycetota</taxon>
        <taxon>Actinomycetes</taxon>
        <taxon>Micrococcales</taxon>
        <taxon>Ruaniaceae</taxon>
        <taxon>Ruania</taxon>
    </lineage>
</organism>
<feature type="compositionally biased region" description="Gly residues" evidence="1">
    <location>
        <begin position="41"/>
        <end position="63"/>
    </location>
</feature>
<dbReference type="Proteomes" id="UP000824037">
    <property type="component" value="Unassembled WGS sequence"/>
</dbReference>
<comment type="caution">
    <text evidence="4">The sequence shown here is derived from an EMBL/GenBank/DDBJ whole genome shotgun (WGS) entry which is preliminary data.</text>
</comment>
<name>A0A9D2EIU0_9MICO</name>
<dbReference type="EMBL" id="DXBY01000328">
    <property type="protein sequence ID" value="HIZ37916.1"/>
    <property type="molecule type" value="Genomic_DNA"/>
</dbReference>
<feature type="region of interest" description="Disordered" evidence="1">
    <location>
        <begin position="1"/>
        <end position="99"/>
    </location>
</feature>
<keyword evidence="2" id="KW-0812">Transmembrane</keyword>
<evidence type="ECO:0000313" key="4">
    <source>
        <dbReference type="EMBL" id="HIZ37916.1"/>
    </source>
</evidence>
<reference evidence="4" key="1">
    <citation type="journal article" date="2021" name="PeerJ">
        <title>Extensive microbial diversity within the chicken gut microbiome revealed by metagenomics and culture.</title>
        <authorList>
            <person name="Gilroy R."/>
            <person name="Ravi A."/>
            <person name="Getino M."/>
            <person name="Pursley I."/>
            <person name="Horton D.L."/>
            <person name="Alikhan N.F."/>
            <person name="Baker D."/>
            <person name="Gharbi K."/>
            <person name="Hall N."/>
            <person name="Watson M."/>
            <person name="Adriaenssens E.M."/>
            <person name="Foster-Nyarko E."/>
            <person name="Jarju S."/>
            <person name="Secka A."/>
            <person name="Antonio M."/>
            <person name="Oren A."/>
            <person name="Chaudhuri R.R."/>
            <person name="La Ragione R."/>
            <person name="Hildebrand F."/>
            <person name="Pallen M.J."/>
        </authorList>
    </citation>
    <scope>NUCLEOTIDE SEQUENCE</scope>
    <source>
        <strain evidence="4">ChiGjej4B4-7305</strain>
    </source>
</reference>